<dbReference type="AlphaFoldDB" id="A0A3N4VE03"/>
<reference evidence="2 3" key="1">
    <citation type="submission" date="2018-11" db="EMBL/GenBank/DDBJ databases">
        <title>Genomic Encyclopedia of Type Strains, Phase IV (KMG-IV): sequencing the most valuable type-strain genomes for metagenomic binning, comparative biology and taxonomic classification.</title>
        <authorList>
            <person name="Goeker M."/>
        </authorList>
    </citation>
    <scope>NUCLEOTIDE SEQUENCE [LARGE SCALE GENOMIC DNA]</scope>
    <source>
        <strain evidence="2 3">DSM 25623</strain>
    </source>
</reference>
<keyword evidence="3" id="KW-1185">Reference proteome</keyword>
<dbReference type="EMBL" id="RKQN01000001">
    <property type="protein sequence ID" value="RPE81232.1"/>
    <property type="molecule type" value="Genomic_DNA"/>
</dbReference>
<evidence type="ECO:0000259" key="1">
    <source>
        <dbReference type="Pfam" id="PF08241"/>
    </source>
</evidence>
<proteinExistence type="predicted"/>
<evidence type="ECO:0000313" key="2">
    <source>
        <dbReference type="EMBL" id="RPE81232.1"/>
    </source>
</evidence>
<dbReference type="OrthoDB" id="5983563at2"/>
<dbReference type="InterPro" id="IPR013216">
    <property type="entry name" value="Methyltransf_11"/>
</dbReference>
<dbReference type="Gene3D" id="3.40.50.150">
    <property type="entry name" value="Vaccinia Virus protein VP39"/>
    <property type="match status" value="1"/>
</dbReference>
<dbReference type="GO" id="GO:0008757">
    <property type="term" value="F:S-adenosylmethionine-dependent methyltransferase activity"/>
    <property type="evidence" value="ECO:0007669"/>
    <property type="project" value="InterPro"/>
</dbReference>
<comment type="caution">
    <text evidence="2">The sequence shown here is derived from an EMBL/GenBank/DDBJ whole genome shotgun (WGS) entry which is preliminary data.</text>
</comment>
<gene>
    <name evidence="2" type="ORF">EDC50_0414</name>
</gene>
<organism evidence="2 3">
    <name type="scientific">Vulcaniibacterium tengchongense</name>
    <dbReference type="NCBI Taxonomy" id="1273429"/>
    <lineage>
        <taxon>Bacteria</taxon>
        <taxon>Pseudomonadati</taxon>
        <taxon>Pseudomonadota</taxon>
        <taxon>Gammaproteobacteria</taxon>
        <taxon>Lysobacterales</taxon>
        <taxon>Lysobacteraceae</taxon>
        <taxon>Vulcaniibacterium</taxon>
    </lineage>
</organism>
<feature type="domain" description="Methyltransferase type 11" evidence="1">
    <location>
        <begin position="88"/>
        <end position="128"/>
    </location>
</feature>
<evidence type="ECO:0000313" key="3">
    <source>
        <dbReference type="Proteomes" id="UP000269708"/>
    </source>
</evidence>
<accession>A0A3N4VE03</accession>
<dbReference type="Pfam" id="PF08241">
    <property type="entry name" value="Methyltransf_11"/>
    <property type="match status" value="1"/>
</dbReference>
<name>A0A3N4VE03_9GAMM</name>
<sequence length="240" mass="25413">MPARSPPRQPAPAPPGALAWYASEAGQGVLAVEERAMARVLAGCPALPWLWLGVPGAVAPEATVRRGVRLCRTPGGLFDGTVRCGLPLPLASESMCAVLLQHALDDTAAIGPLLDECARVLAPGGVLWLAALNPWSPYRARWARSGLRARDPGRWQAALRRAGFAVDTVGVQWLGPHWRVAHGEVGIGAADRLRAGIALTVSKRVHAPIPPTPVPALLRWQGAPAGGRGARRAREAIMRR</sequence>
<dbReference type="SUPFAM" id="SSF53335">
    <property type="entry name" value="S-adenosyl-L-methionine-dependent methyltransferases"/>
    <property type="match status" value="1"/>
</dbReference>
<protein>
    <recommendedName>
        <fullName evidence="1">Methyltransferase type 11 domain-containing protein</fullName>
    </recommendedName>
</protein>
<dbReference type="RefSeq" id="WP_123768803.1">
    <property type="nucleotide sequence ID" value="NZ_RKQN01000001.1"/>
</dbReference>
<dbReference type="Proteomes" id="UP000269708">
    <property type="component" value="Unassembled WGS sequence"/>
</dbReference>
<dbReference type="InterPro" id="IPR029063">
    <property type="entry name" value="SAM-dependent_MTases_sf"/>
</dbReference>